<evidence type="ECO:0000313" key="1">
    <source>
        <dbReference type="EMBL" id="OFI47573.1"/>
    </source>
</evidence>
<dbReference type="EMBL" id="MKIQ01000005">
    <property type="protein sequence ID" value="OFI47573.1"/>
    <property type="molecule type" value="Genomic_DNA"/>
</dbReference>
<proteinExistence type="predicted"/>
<dbReference type="AlphaFoldDB" id="A0A9Q5JI33"/>
<evidence type="ECO:0000313" key="2">
    <source>
        <dbReference type="Proteomes" id="UP000177273"/>
    </source>
</evidence>
<dbReference type="Proteomes" id="UP000177273">
    <property type="component" value="Unassembled WGS sequence"/>
</dbReference>
<comment type="caution">
    <text evidence="1">The sequence shown here is derived from an EMBL/GenBank/DDBJ whole genome shotgun (WGS) entry which is preliminary data.</text>
</comment>
<sequence length="68" mass="8212">MIELTFIEMNQRCINLFLSDYRIKSMEKMLKYWTEINVAPLKLWIYKKTCGIVINPHDFLKKITTTLK</sequence>
<keyword evidence="2" id="KW-1185">Reference proteome</keyword>
<protein>
    <submittedName>
        <fullName evidence="1">Uncharacterized protein</fullName>
    </submittedName>
</protein>
<organism evidence="1 2">
    <name type="scientific">Floricoccus penangensis</name>
    <dbReference type="NCBI Taxonomy" id="1859475"/>
    <lineage>
        <taxon>Bacteria</taxon>
        <taxon>Bacillati</taxon>
        <taxon>Bacillota</taxon>
        <taxon>Bacilli</taxon>
        <taxon>Lactobacillales</taxon>
        <taxon>Streptococcaceae</taxon>
        <taxon>Floricoccus</taxon>
    </lineage>
</organism>
<name>A0A9Q5JI33_9LACT</name>
<reference evidence="2" key="1">
    <citation type="submission" date="2016-09" db="EMBL/GenBank/DDBJ databases">
        <title>Draft genome sequence of a novel species of the family Streptococcaceae isolated from flowers.</title>
        <authorList>
            <person name="Chuah L.-O."/>
            <person name="Yap K.-P."/>
            <person name="Thong K.L."/>
            <person name="Liong M.T."/>
            <person name="Ahmad R."/>
            <person name="Rusul G."/>
        </authorList>
    </citation>
    <scope>NUCLEOTIDE SEQUENCE [LARGE SCALE GENOMIC DNA]</scope>
    <source>
        <strain evidence="2">HibF3</strain>
    </source>
</reference>
<gene>
    <name evidence="1" type="ORF">BG262_09625</name>
</gene>
<accession>A0A9Q5JI33</accession>